<name>A0A2Z2NNF4_9GAMM</name>
<dbReference type="Pfam" id="PF00501">
    <property type="entry name" value="AMP-binding"/>
    <property type="match status" value="1"/>
</dbReference>
<dbReference type="KEGG" id="gai:IMCC3135_13370"/>
<dbReference type="PANTHER" id="PTHR36932:SF1">
    <property type="entry name" value="CAPSULAR POLYSACCHARIDE BIOSYNTHESIS PROTEIN"/>
    <property type="match status" value="1"/>
</dbReference>
<dbReference type="InterPro" id="IPR042099">
    <property type="entry name" value="ANL_N_sf"/>
</dbReference>
<dbReference type="Gene3D" id="3.40.50.12780">
    <property type="entry name" value="N-terminal domain of ligase-like"/>
    <property type="match status" value="1"/>
</dbReference>
<dbReference type="AlphaFoldDB" id="A0A2Z2NNF4"/>
<evidence type="ECO:0000313" key="4">
    <source>
        <dbReference type="Proteomes" id="UP000250079"/>
    </source>
</evidence>
<feature type="domain" description="AMP-dependent synthetase/ligase" evidence="2">
    <location>
        <begin position="116"/>
        <end position="288"/>
    </location>
</feature>
<feature type="region of interest" description="Disordered" evidence="1">
    <location>
        <begin position="441"/>
        <end position="461"/>
    </location>
</feature>
<keyword evidence="4" id="KW-1185">Reference proteome</keyword>
<sequence>MQTPLDYMTDWADGIRCWQAVYRLQSEPVVSAASARKKGFKRASELLAHSRQHSPFYAKYYSSIPTDSPLEAYPPVARSTLMDHFDEWATDRRIDKKSVNHFLSSTDTIGERYLDNYLVWTSSGTCGEPGIYVQDKNAMSIYQSLISVRYQQSGHASASTDPWHLVLNSDRMAMIAALEGHFAGTVYWKWAARLNPWLSSRTRTFSILQPVATLVERLNDWQPGFMSSYPSMLAVLANEQKSGRLKLSLNSLWSGGEQLGEQQKRKIEAAFGCNIVEDYGASEAMNMAFGCDHGRLHINTDWFILEPVDENRQVLPAGEKSATTLVTNLASRLQPIIRYDIGDSITLHTDACDCGNPLPTLSIEGRNDDTLWLPANEADHIPILPLALNTVIEEMANEFGFQINQIGAQELSIRTQGDDIQSRREAFDKIRAPLKQYFESQGTLPVKLQHDPRPPQRNAVSGKLNQVNNRSRVDHHVSTCPASE</sequence>
<evidence type="ECO:0000313" key="3">
    <source>
        <dbReference type="EMBL" id="ASJ72759.1"/>
    </source>
</evidence>
<reference evidence="3 4" key="1">
    <citation type="submission" date="2016-12" db="EMBL/GenBank/DDBJ databases">
        <authorList>
            <person name="Song W.-J."/>
            <person name="Kurnit D.M."/>
        </authorList>
    </citation>
    <scope>NUCLEOTIDE SEQUENCE [LARGE SCALE GENOMIC DNA]</scope>
    <source>
        <strain evidence="3 4">IMCC3135</strain>
    </source>
</reference>
<dbReference type="InterPro" id="IPR000873">
    <property type="entry name" value="AMP-dep_synth/lig_dom"/>
</dbReference>
<accession>A0A2Z2NNF4</accession>
<evidence type="ECO:0000259" key="2">
    <source>
        <dbReference type="Pfam" id="PF00501"/>
    </source>
</evidence>
<protein>
    <recommendedName>
        <fullName evidence="2">AMP-dependent synthetase/ligase domain-containing protein</fullName>
    </recommendedName>
</protein>
<dbReference type="EMBL" id="CP018632">
    <property type="protein sequence ID" value="ASJ72759.1"/>
    <property type="molecule type" value="Genomic_DNA"/>
</dbReference>
<organism evidence="3 4">
    <name type="scientific">Granulosicoccus antarcticus IMCC3135</name>
    <dbReference type="NCBI Taxonomy" id="1192854"/>
    <lineage>
        <taxon>Bacteria</taxon>
        <taxon>Pseudomonadati</taxon>
        <taxon>Pseudomonadota</taxon>
        <taxon>Gammaproteobacteria</taxon>
        <taxon>Chromatiales</taxon>
        <taxon>Granulosicoccaceae</taxon>
        <taxon>Granulosicoccus</taxon>
    </lineage>
</organism>
<dbReference type="InterPro" id="IPR053158">
    <property type="entry name" value="CapK_Type1_Caps_Biosynth"/>
</dbReference>
<proteinExistence type="predicted"/>
<dbReference type="PANTHER" id="PTHR36932">
    <property type="entry name" value="CAPSULAR POLYSACCHARIDE BIOSYNTHESIS PROTEIN"/>
    <property type="match status" value="1"/>
</dbReference>
<gene>
    <name evidence="3" type="ORF">IMCC3135_13370</name>
</gene>
<evidence type="ECO:0000256" key="1">
    <source>
        <dbReference type="SAM" id="MobiDB-lite"/>
    </source>
</evidence>
<dbReference type="SUPFAM" id="SSF56801">
    <property type="entry name" value="Acetyl-CoA synthetase-like"/>
    <property type="match status" value="1"/>
</dbReference>
<dbReference type="Proteomes" id="UP000250079">
    <property type="component" value="Chromosome"/>
</dbReference>